<proteinExistence type="predicted"/>
<evidence type="ECO:0000313" key="2">
    <source>
        <dbReference type="Proteomes" id="UP000176893"/>
    </source>
</evidence>
<organism evidence="1 2">
    <name type="scientific">Candidatus Yanofskybacteria bacterium RIFCSPHIGHO2_01_FULL_41_26</name>
    <dbReference type="NCBI Taxonomy" id="1802661"/>
    <lineage>
        <taxon>Bacteria</taxon>
        <taxon>Candidatus Yanofskyibacteriota</taxon>
    </lineage>
</organism>
<evidence type="ECO:0008006" key="3">
    <source>
        <dbReference type="Google" id="ProtNLM"/>
    </source>
</evidence>
<dbReference type="Proteomes" id="UP000176893">
    <property type="component" value="Unassembled WGS sequence"/>
</dbReference>
<evidence type="ECO:0000313" key="1">
    <source>
        <dbReference type="EMBL" id="OGM98510.1"/>
    </source>
</evidence>
<dbReference type="GO" id="GO:0006355">
    <property type="term" value="P:regulation of DNA-templated transcription"/>
    <property type="evidence" value="ECO:0007669"/>
    <property type="project" value="InterPro"/>
</dbReference>
<dbReference type="Gene3D" id="1.10.10.10">
    <property type="entry name" value="Winged helix-like DNA-binding domain superfamily/Winged helix DNA-binding domain"/>
    <property type="match status" value="1"/>
</dbReference>
<name>A0A1F8ECL3_9BACT</name>
<protein>
    <recommendedName>
        <fullName evidence="3">OmpR/PhoB-type domain-containing protein</fullName>
    </recommendedName>
</protein>
<reference evidence="1 2" key="1">
    <citation type="journal article" date="2016" name="Nat. Commun.">
        <title>Thousands of microbial genomes shed light on interconnected biogeochemical processes in an aquifer system.</title>
        <authorList>
            <person name="Anantharaman K."/>
            <person name="Brown C.T."/>
            <person name="Hug L.A."/>
            <person name="Sharon I."/>
            <person name="Castelle C.J."/>
            <person name="Probst A.J."/>
            <person name="Thomas B.C."/>
            <person name="Singh A."/>
            <person name="Wilkins M.J."/>
            <person name="Karaoz U."/>
            <person name="Brodie E.L."/>
            <person name="Williams K.H."/>
            <person name="Hubbard S.S."/>
            <person name="Banfield J.F."/>
        </authorList>
    </citation>
    <scope>NUCLEOTIDE SEQUENCE [LARGE SCALE GENOMIC DNA]</scope>
</reference>
<dbReference type="STRING" id="1802661.A2649_02970"/>
<dbReference type="EMBL" id="MGJB01000015">
    <property type="protein sequence ID" value="OGM98510.1"/>
    <property type="molecule type" value="Genomic_DNA"/>
</dbReference>
<sequence length="160" mass="19051">MRNLDKLGYFSYCLVKINIKIMDKKYKNLTVQERVEILRKSLPQQIAETLTEKLFSKSAEILIYKEKLNFNKQSGIFRVGKKSAKFGRKSKHYKFIHALWENPNRMFDYSEIAFYLWDKSNKIDAISKIRQIVYEIKEKLGLSESDQTVFVCNEGYMLQR</sequence>
<gene>
    <name evidence="1" type="ORF">A2649_02970</name>
</gene>
<accession>A0A1F8ECL3</accession>
<dbReference type="GO" id="GO:0003677">
    <property type="term" value="F:DNA binding"/>
    <property type="evidence" value="ECO:0007669"/>
    <property type="project" value="InterPro"/>
</dbReference>
<dbReference type="InterPro" id="IPR036388">
    <property type="entry name" value="WH-like_DNA-bd_sf"/>
</dbReference>
<dbReference type="SUPFAM" id="SSF46894">
    <property type="entry name" value="C-terminal effector domain of the bipartite response regulators"/>
    <property type="match status" value="1"/>
</dbReference>
<dbReference type="InterPro" id="IPR016032">
    <property type="entry name" value="Sig_transdc_resp-reg_C-effctor"/>
</dbReference>
<dbReference type="AlphaFoldDB" id="A0A1F8ECL3"/>
<comment type="caution">
    <text evidence="1">The sequence shown here is derived from an EMBL/GenBank/DDBJ whole genome shotgun (WGS) entry which is preliminary data.</text>
</comment>